<dbReference type="Proteomes" id="UP000317557">
    <property type="component" value="Unassembled WGS sequence"/>
</dbReference>
<dbReference type="CDD" id="cd16279">
    <property type="entry name" value="metallo-hydrolase-like_MBL-fold"/>
    <property type="match status" value="1"/>
</dbReference>
<sequence length="252" mass="28666">MNITFLGTGTSMGVPVAGGFRRENLIHDPRNERTRCSVWVQTPEKSILVDAGPEFRIQSIRAKIQHIDHVLITHQHMDHISGIDDLRIFSYLNEEPIPAHANEECITSIKKRFDYLFGDNRYPGATSLDLHVATAPFSIGDVKVTPLPVLHGELEILGYRIDDFVYLTDVKYIPKKTKELIKGAKVIALSALRWAPEHPTHLTIPEAVEIIEELDIPKAYLIHMNSYVDHEPTNQKLPDHIRLAYDQQIIEI</sequence>
<dbReference type="InterPro" id="IPR036866">
    <property type="entry name" value="RibonucZ/Hydroxyglut_hydro"/>
</dbReference>
<dbReference type="Gene3D" id="3.60.15.10">
    <property type="entry name" value="Ribonuclease Z/Hydroxyacylglutathione hydrolase-like"/>
    <property type="match status" value="1"/>
</dbReference>
<dbReference type="SMART" id="SM00849">
    <property type="entry name" value="Lactamase_B"/>
    <property type="match status" value="1"/>
</dbReference>
<dbReference type="SUPFAM" id="SSF56281">
    <property type="entry name" value="Metallo-hydrolase/oxidoreductase"/>
    <property type="match status" value="1"/>
</dbReference>
<dbReference type="Pfam" id="PF12706">
    <property type="entry name" value="Lactamase_B_2"/>
    <property type="match status" value="1"/>
</dbReference>
<evidence type="ECO:0000313" key="2">
    <source>
        <dbReference type="EMBL" id="SMO61814.1"/>
    </source>
</evidence>
<name>A0A521CQR6_9BACT</name>
<dbReference type="RefSeq" id="WP_142454106.1">
    <property type="nucleotide sequence ID" value="NZ_FXTP01000006.1"/>
</dbReference>
<reference evidence="2 3" key="1">
    <citation type="submission" date="2017-05" db="EMBL/GenBank/DDBJ databases">
        <authorList>
            <person name="Varghese N."/>
            <person name="Submissions S."/>
        </authorList>
    </citation>
    <scope>NUCLEOTIDE SEQUENCE [LARGE SCALE GENOMIC DNA]</scope>
    <source>
        <strain evidence="2 3">DSM 21985</strain>
    </source>
</reference>
<dbReference type="InterPro" id="IPR001279">
    <property type="entry name" value="Metallo-B-lactamas"/>
</dbReference>
<dbReference type="PANTHER" id="PTHR42663">
    <property type="entry name" value="HYDROLASE C777.06C-RELATED-RELATED"/>
    <property type="match status" value="1"/>
</dbReference>
<feature type="domain" description="Metallo-beta-lactamase" evidence="1">
    <location>
        <begin position="34"/>
        <end position="223"/>
    </location>
</feature>
<dbReference type="EMBL" id="FXTP01000006">
    <property type="protein sequence ID" value="SMO61814.1"/>
    <property type="molecule type" value="Genomic_DNA"/>
</dbReference>
<protein>
    <submittedName>
        <fullName evidence="2">Phosphoribosyl 1,2-cyclic phosphate phosphodiesterase</fullName>
    </submittedName>
</protein>
<proteinExistence type="predicted"/>
<dbReference type="PANTHER" id="PTHR42663:SF6">
    <property type="entry name" value="HYDROLASE C777.06C-RELATED"/>
    <property type="match status" value="1"/>
</dbReference>
<dbReference type="AlphaFoldDB" id="A0A521CQR6"/>
<organism evidence="2 3">
    <name type="scientific">Gracilimonas mengyeensis</name>
    <dbReference type="NCBI Taxonomy" id="1302730"/>
    <lineage>
        <taxon>Bacteria</taxon>
        <taxon>Pseudomonadati</taxon>
        <taxon>Balneolota</taxon>
        <taxon>Balneolia</taxon>
        <taxon>Balneolales</taxon>
        <taxon>Balneolaceae</taxon>
        <taxon>Gracilimonas</taxon>
    </lineage>
</organism>
<evidence type="ECO:0000313" key="3">
    <source>
        <dbReference type="Proteomes" id="UP000317557"/>
    </source>
</evidence>
<evidence type="ECO:0000259" key="1">
    <source>
        <dbReference type="SMART" id="SM00849"/>
    </source>
</evidence>
<keyword evidence="3" id="KW-1185">Reference proteome</keyword>
<gene>
    <name evidence="2" type="ORF">SAMN06265219_10676</name>
</gene>
<accession>A0A521CQR6</accession>
<dbReference type="OrthoDB" id="9781189at2"/>